<name>A0A974DMS9_XENLA</name>
<evidence type="ECO:0000313" key="1">
    <source>
        <dbReference type="EMBL" id="OCT94828.1"/>
    </source>
</evidence>
<accession>A0A974DMS9</accession>
<dbReference type="EMBL" id="CM004468">
    <property type="protein sequence ID" value="OCT94828.1"/>
    <property type="molecule type" value="Genomic_DNA"/>
</dbReference>
<proteinExistence type="predicted"/>
<sequence>MKHLNIFNIKNSFEAPFAAAPSKSLYYLQSDYYQGILLTPLIKALLKGHVCNYASLACPIGSLSVLVCCLCEILSKEYLTTVEIFKNKIFIRIGLVARRYFYIILCHWHMQ</sequence>
<dbReference type="AlphaFoldDB" id="A0A974DMS9"/>
<organism evidence="1 2">
    <name type="scientific">Xenopus laevis</name>
    <name type="common">African clawed frog</name>
    <dbReference type="NCBI Taxonomy" id="8355"/>
    <lineage>
        <taxon>Eukaryota</taxon>
        <taxon>Metazoa</taxon>
        <taxon>Chordata</taxon>
        <taxon>Craniata</taxon>
        <taxon>Vertebrata</taxon>
        <taxon>Euteleostomi</taxon>
        <taxon>Amphibia</taxon>
        <taxon>Batrachia</taxon>
        <taxon>Anura</taxon>
        <taxon>Pipoidea</taxon>
        <taxon>Pipidae</taxon>
        <taxon>Xenopodinae</taxon>
        <taxon>Xenopus</taxon>
        <taxon>Xenopus</taxon>
    </lineage>
</organism>
<dbReference type="Proteomes" id="UP000694892">
    <property type="component" value="Chromosome 2L"/>
</dbReference>
<evidence type="ECO:0000313" key="2">
    <source>
        <dbReference type="Proteomes" id="UP000694892"/>
    </source>
</evidence>
<gene>
    <name evidence="1" type="ORF">XELAEV_18012509mg</name>
</gene>
<protein>
    <submittedName>
        <fullName evidence="1">Uncharacterized protein</fullName>
    </submittedName>
</protein>
<reference evidence="2" key="1">
    <citation type="journal article" date="2016" name="Nature">
        <title>Genome evolution in the allotetraploid frog Xenopus laevis.</title>
        <authorList>
            <person name="Session A.M."/>
            <person name="Uno Y."/>
            <person name="Kwon T."/>
            <person name="Chapman J.A."/>
            <person name="Toyoda A."/>
            <person name="Takahashi S."/>
            <person name="Fukui A."/>
            <person name="Hikosaka A."/>
            <person name="Suzuki A."/>
            <person name="Kondo M."/>
            <person name="van Heeringen S.J."/>
            <person name="Quigley I."/>
            <person name="Heinz S."/>
            <person name="Ogino H."/>
            <person name="Ochi H."/>
            <person name="Hellsten U."/>
            <person name="Lyons J.B."/>
            <person name="Simakov O."/>
            <person name="Putnam N."/>
            <person name="Stites J."/>
            <person name="Kuroki Y."/>
            <person name="Tanaka T."/>
            <person name="Michiue T."/>
            <person name="Watanabe M."/>
            <person name="Bogdanovic O."/>
            <person name="Lister R."/>
            <person name="Georgiou G."/>
            <person name="Paranjpe S.S."/>
            <person name="van Kruijsbergen I."/>
            <person name="Shu S."/>
            <person name="Carlson J."/>
            <person name="Kinoshita T."/>
            <person name="Ohta Y."/>
            <person name="Mawaribuchi S."/>
            <person name="Jenkins J."/>
            <person name="Grimwood J."/>
            <person name="Schmutz J."/>
            <person name="Mitros T."/>
            <person name="Mozaffari S.V."/>
            <person name="Suzuki Y."/>
            <person name="Haramoto Y."/>
            <person name="Yamamoto T.S."/>
            <person name="Takagi C."/>
            <person name="Heald R."/>
            <person name="Miller K."/>
            <person name="Haudenschild C."/>
            <person name="Kitzman J."/>
            <person name="Nakayama T."/>
            <person name="Izutsu Y."/>
            <person name="Robert J."/>
            <person name="Fortriede J."/>
            <person name="Burns K."/>
            <person name="Lotay V."/>
            <person name="Karimi K."/>
            <person name="Yasuoka Y."/>
            <person name="Dichmann D.S."/>
            <person name="Flajnik M.F."/>
            <person name="Houston D.W."/>
            <person name="Shendure J."/>
            <person name="DuPasquier L."/>
            <person name="Vize P.D."/>
            <person name="Zorn A.M."/>
            <person name="Ito M."/>
            <person name="Marcotte E.M."/>
            <person name="Wallingford J.B."/>
            <person name="Ito Y."/>
            <person name="Asashima M."/>
            <person name="Ueno N."/>
            <person name="Matsuda Y."/>
            <person name="Veenstra G.J."/>
            <person name="Fujiyama A."/>
            <person name="Harland R.M."/>
            <person name="Taira M."/>
            <person name="Rokhsar D.S."/>
        </authorList>
    </citation>
    <scope>NUCLEOTIDE SEQUENCE [LARGE SCALE GENOMIC DNA]</scope>
    <source>
        <strain evidence="2">J</strain>
    </source>
</reference>